<comment type="caution">
    <text evidence="2">The sequence shown here is derived from an EMBL/GenBank/DDBJ whole genome shotgun (WGS) entry which is preliminary data.</text>
</comment>
<keyword evidence="3" id="KW-1185">Reference proteome</keyword>
<dbReference type="RefSeq" id="WP_136930137.1">
    <property type="nucleotide sequence ID" value="NZ_SSMQ01000016.1"/>
</dbReference>
<dbReference type="Gene3D" id="3.30.1380.20">
    <property type="entry name" value="Trafficking protein particle complex subunit 3"/>
    <property type="match status" value="1"/>
</dbReference>
<accession>A0A4U1JBW2</accession>
<evidence type="ECO:0000313" key="3">
    <source>
        <dbReference type="Proteomes" id="UP000309215"/>
    </source>
</evidence>
<dbReference type="OrthoDB" id="564653at2"/>
<organism evidence="2 3">
    <name type="scientific">Polyangium fumosum</name>
    <dbReference type="NCBI Taxonomy" id="889272"/>
    <lineage>
        <taxon>Bacteria</taxon>
        <taxon>Pseudomonadati</taxon>
        <taxon>Myxococcota</taxon>
        <taxon>Polyangia</taxon>
        <taxon>Polyangiales</taxon>
        <taxon>Polyangiaceae</taxon>
        <taxon>Polyangium</taxon>
    </lineage>
</organism>
<reference evidence="2 3" key="1">
    <citation type="submission" date="2019-04" db="EMBL/GenBank/DDBJ databases">
        <authorList>
            <person name="Li Y."/>
            <person name="Wang J."/>
        </authorList>
    </citation>
    <scope>NUCLEOTIDE SEQUENCE [LARGE SCALE GENOMIC DNA]</scope>
    <source>
        <strain evidence="2 3">DSM 14668</strain>
    </source>
</reference>
<dbReference type="InterPro" id="IPR024096">
    <property type="entry name" value="NO_sig/Golgi_transp_ligand-bd"/>
</dbReference>
<feature type="domain" description="4-vinyl reductase 4VR" evidence="1">
    <location>
        <begin position="131"/>
        <end position="214"/>
    </location>
</feature>
<proteinExistence type="predicted"/>
<evidence type="ECO:0000259" key="1">
    <source>
        <dbReference type="SMART" id="SM00989"/>
    </source>
</evidence>
<sequence>MAIDERVIVETVTGMGLAGNEEGLIPAFGLYLTNHYADFYNRISFGVLGALVRENPELTEDAVALLTEAAHVCAFHTFGGIMSSVEWDALVQPMIESREDWVRGMMAVVNAFGWGRFRVAELLPDERLVVELRDSYESSGYLESYPRTDGPRCFLANGGMAGLMNLVYQGDITRRPALTEELYREVFSDPRSFRSRERLCAAKGDSHCEFVVERMQG</sequence>
<protein>
    <recommendedName>
        <fullName evidence="1">4-vinyl reductase 4VR domain-containing protein</fullName>
    </recommendedName>
</protein>
<evidence type="ECO:0000313" key="2">
    <source>
        <dbReference type="EMBL" id="TKD07541.1"/>
    </source>
</evidence>
<dbReference type="EMBL" id="SSMQ01000016">
    <property type="protein sequence ID" value="TKD07541.1"/>
    <property type="molecule type" value="Genomic_DNA"/>
</dbReference>
<dbReference type="SMART" id="SM00989">
    <property type="entry name" value="V4R"/>
    <property type="match status" value="1"/>
</dbReference>
<gene>
    <name evidence="2" type="ORF">E8A74_17375</name>
</gene>
<dbReference type="AlphaFoldDB" id="A0A4U1JBW2"/>
<dbReference type="Proteomes" id="UP000309215">
    <property type="component" value="Unassembled WGS sequence"/>
</dbReference>
<dbReference type="SUPFAM" id="SSF111126">
    <property type="entry name" value="Ligand-binding domain in the NO signalling and Golgi transport"/>
    <property type="match status" value="1"/>
</dbReference>
<name>A0A4U1JBW2_9BACT</name>
<dbReference type="InterPro" id="IPR004096">
    <property type="entry name" value="V4R"/>
</dbReference>